<evidence type="ECO:0000256" key="6">
    <source>
        <dbReference type="ARBA" id="ARBA00023277"/>
    </source>
</evidence>
<dbReference type="NCBIfam" id="NF011080">
    <property type="entry name" value="PRK14508.1-3"/>
    <property type="match status" value="1"/>
</dbReference>
<sequence>MEYKRAAGILLHPTSLPGEYGIGELGSEALKFIEFLRDSGQTLWQIFPLGPTGYGDSPYQSFSTFAGNQYLISLEKLLEDNLLNESDVEEIKVFDPTEIDFGPLINTKMKILRIAYENFKMSEEHNSKEYQEFCKNNIEWLNDYSLFMAVKNAHGGVQWTEWETEIAFRLDAAVDKWKNKLSNEAGFHKFLQYKFFSQWKIVKDYANQNGIQIIGDLPIFVAYDSSDVWANKHLFTVDNKGRLETMAGVPPDYFSPTGQLWGNPLYKWSEMKKDNFLWWRKRLEKMYELVDIVRIDHFRGLEAYWEIPGDAENAINGRWVKAPGKELFTVIQETFGDIKILAEDLGVITPEVEELRDSFKLPGMKILQFAFGKDGDKNFLPHNHIRNCCVYTGTHDNDTTRGFFENEKKANSGIYEWAQKYLNYYGDDLRYATIIAAYQSVANIVVIPMQDILNLGTEARMNFPSKLGGNWMWRYSWSQVDKELSLHYRDLAKLYDRYEEKNEEDKIESEEK</sequence>
<evidence type="ECO:0000256" key="1">
    <source>
        <dbReference type="ARBA" id="ARBA00000439"/>
    </source>
</evidence>
<evidence type="ECO:0000256" key="2">
    <source>
        <dbReference type="ARBA" id="ARBA00005684"/>
    </source>
</evidence>
<dbReference type="GO" id="GO:0004134">
    <property type="term" value="F:4-alpha-glucanotransferase activity"/>
    <property type="evidence" value="ECO:0007669"/>
    <property type="project" value="UniProtKB-EC"/>
</dbReference>
<organism evidence="9">
    <name type="scientific">hydrothermal vent metagenome</name>
    <dbReference type="NCBI Taxonomy" id="652676"/>
    <lineage>
        <taxon>unclassified sequences</taxon>
        <taxon>metagenomes</taxon>
        <taxon>ecological metagenomes</taxon>
    </lineage>
</organism>
<evidence type="ECO:0000256" key="5">
    <source>
        <dbReference type="ARBA" id="ARBA00022679"/>
    </source>
</evidence>
<evidence type="ECO:0000256" key="4">
    <source>
        <dbReference type="ARBA" id="ARBA00022676"/>
    </source>
</evidence>
<evidence type="ECO:0000256" key="3">
    <source>
        <dbReference type="ARBA" id="ARBA00012560"/>
    </source>
</evidence>
<dbReference type="Pfam" id="PF02446">
    <property type="entry name" value="Glyco_hydro_77"/>
    <property type="match status" value="1"/>
</dbReference>
<keyword evidence="5 9" id="KW-0808">Transferase</keyword>
<dbReference type="PANTHER" id="PTHR32438">
    <property type="entry name" value="4-ALPHA-GLUCANOTRANSFERASE DPE1, CHLOROPLASTIC/AMYLOPLASTIC"/>
    <property type="match status" value="1"/>
</dbReference>
<name>A0A3B1BG51_9ZZZZ</name>
<proteinExistence type="inferred from homology"/>
<comment type="catalytic activity">
    <reaction evidence="1">
        <text>Transfers a segment of a (1-&gt;4)-alpha-D-glucan to a new position in an acceptor, which may be glucose or a (1-&gt;4)-alpha-D-glucan.</text>
        <dbReference type="EC" id="2.4.1.25"/>
    </reaction>
</comment>
<dbReference type="GO" id="GO:0005975">
    <property type="term" value="P:carbohydrate metabolic process"/>
    <property type="evidence" value="ECO:0007669"/>
    <property type="project" value="InterPro"/>
</dbReference>
<dbReference type="NCBIfam" id="TIGR00217">
    <property type="entry name" value="malQ"/>
    <property type="match status" value="1"/>
</dbReference>
<evidence type="ECO:0000256" key="7">
    <source>
        <dbReference type="ARBA" id="ARBA00031423"/>
    </source>
</evidence>
<keyword evidence="6" id="KW-0119">Carbohydrate metabolism</keyword>
<evidence type="ECO:0000313" key="9">
    <source>
        <dbReference type="EMBL" id="VAX17246.1"/>
    </source>
</evidence>
<dbReference type="NCBIfam" id="NF011079">
    <property type="entry name" value="PRK14508.1-2"/>
    <property type="match status" value="1"/>
</dbReference>
<dbReference type="EMBL" id="UOGD01000073">
    <property type="protein sequence ID" value="VAX17246.1"/>
    <property type="molecule type" value="Genomic_DNA"/>
</dbReference>
<keyword evidence="4 9" id="KW-0328">Glycosyltransferase</keyword>
<dbReference type="InterPro" id="IPR017853">
    <property type="entry name" value="GH"/>
</dbReference>
<comment type="similarity">
    <text evidence="2">Belongs to the disproportionating enzyme family.</text>
</comment>
<gene>
    <name evidence="9" type="ORF">MNBD_IGNAVI01-569</name>
</gene>
<dbReference type="PANTHER" id="PTHR32438:SF5">
    <property type="entry name" value="4-ALPHA-GLUCANOTRANSFERASE DPE1, CHLOROPLASTIC_AMYLOPLASTIC"/>
    <property type="match status" value="1"/>
</dbReference>
<dbReference type="InterPro" id="IPR003385">
    <property type="entry name" value="Glyco_hydro_77"/>
</dbReference>
<evidence type="ECO:0000256" key="8">
    <source>
        <dbReference type="ARBA" id="ARBA00031501"/>
    </source>
</evidence>
<accession>A0A3B1BG51</accession>
<reference evidence="9" key="1">
    <citation type="submission" date="2018-06" db="EMBL/GenBank/DDBJ databases">
        <authorList>
            <person name="Zhirakovskaya E."/>
        </authorList>
    </citation>
    <scope>NUCLEOTIDE SEQUENCE</scope>
</reference>
<dbReference type="Gene3D" id="3.20.20.80">
    <property type="entry name" value="Glycosidases"/>
    <property type="match status" value="1"/>
</dbReference>
<protein>
    <recommendedName>
        <fullName evidence="3">4-alpha-glucanotransferase</fullName>
        <ecNumber evidence="3">2.4.1.25</ecNumber>
    </recommendedName>
    <alternativeName>
        <fullName evidence="7">Amylomaltase</fullName>
    </alternativeName>
    <alternativeName>
        <fullName evidence="8">Disproportionating enzyme</fullName>
    </alternativeName>
</protein>
<dbReference type="AlphaFoldDB" id="A0A3B1BG51"/>
<dbReference type="EC" id="2.4.1.25" evidence="3"/>
<dbReference type="SUPFAM" id="SSF51445">
    <property type="entry name" value="(Trans)glycosidases"/>
    <property type="match status" value="1"/>
</dbReference>